<comment type="subunit">
    <text evidence="3">Homodimer.</text>
</comment>
<feature type="binding site" evidence="13">
    <location>
        <position position="377"/>
    </location>
    <ligand>
        <name>Mg(2+)</name>
        <dbReference type="ChEBI" id="CHEBI:18420"/>
    </ligand>
</feature>
<dbReference type="InterPro" id="IPR037013">
    <property type="entry name" value="GSH-S_sub-bd_sf"/>
</dbReference>
<feature type="binding site" evidence="12">
    <location>
        <position position="146"/>
    </location>
    <ligand>
        <name>ATP</name>
        <dbReference type="ChEBI" id="CHEBI:30616"/>
    </ligand>
</feature>
<dbReference type="Gene3D" id="3.30.1490.80">
    <property type="match status" value="1"/>
</dbReference>
<name>A0A9N9D8J8_9GLOM</name>
<evidence type="ECO:0000256" key="8">
    <source>
        <dbReference type="ARBA" id="ARBA00022741"/>
    </source>
</evidence>
<dbReference type="InterPro" id="IPR005615">
    <property type="entry name" value="Glutathione_synthase"/>
</dbReference>
<dbReference type="InterPro" id="IPR016185">
    <property type="entry name" value="PreATP-grasp_dom_sf"/>
</dbReference>
<organism evidence="15 16">
    <name type="scientific">Paraglomus occultum</name>
    <dbReference type="NCBI Taxonomy" id="144539"/>
    <lineage>
        <taxon>Eukaryota</taxon>
        <taxon>Fungi</taxon>
        <taxon>Fungi incertae sedis</taxon>
        <taxon>Mucoromycota</taxon>
        <taxon>Glomeromycotina</taxon>
        <taxon>Glomeromycetes</taxon>
        <taxon>Paraglomerales</taxon>
        <taxon>Paraglomeraceae</taxon>
        <taxon>Paraglomus</taxon>
    </lineage>
</organism>
<dbReference type="Gene3D" id="3.30.470.20">
    <property type="entry name" value="ATP-grasp fold, B domain"/>
    <property type="match status" value="1"/>
</dbReference>
<feature type="binding site" evidence="13">
    <location>
        <position position="146"/>
    </location>
    <ligand>
        <name>Mg(2+)</name>
        <dbReference type="ChEBI" id="CHEBI:18420"/>
    </ligand>
</feature>
<dbReference type="SUPFAM" id="SSF52440">
    <property type="entry name" value="PreATP-grasp domain"/>
    <property type="match status" value="1"/>
</dbReference>
<comment type="pathway">
    <text evidence="1">Sulfur metabolism; glutathione biosynthesis; glutathione from L-cysteine and L-glutamate: step 2/2.</text>
</comment>
<dbReference type="FunFam" id="3.30.1490.50:FF:000002">
    <property type="entry name" value="Glutathione synthetase"/>
    <property type="match status" value="1"/>
</dbReference>
<dbReference type="EC" id="6.3.2.3" evidence="4"/>
<evidence type="ECO:0000256" key="4">
    <source>
        <dbReference type="ARBA" id="ARBA00012214"/>
    </source>
</evidence>
<feature type="binding site" evidence="13">
    <location>
        <position position="148"/>
    </location>
    <ligand>
        <name>Mg(2+)</name>
        <dbReference type="ChEBI" id="CHEBI:18420"/>
    </ligand>
</feature>
<evidence type="ECO:0000256" key="5">
    <source>
        <dbReference type="ARBA" id="ARBA00022598"/>
    </source>
</evidence>
<dbReference type="GO" id="GO:0046872">
    <property type="term" value="F:metal ion binding"/>
    <property type="evidence" value="ECO:0007669"/>
    <property type="project" value="UniProtKB-KW"/>
</dbReference>
<accession>A0A9N9D8J8</accession>
<keyword evidence="9 12" id="KW-0067">ATP-binding</keyword>
<reference evidence="15" key="1">
    <citation type="submission" date="2021-06" db="EMBL/GenBank/DDBJ databases">
        <authorList>
            <person name="Kallberg Y."/>
            <person name="Tangrot J."/>
            <person name="Rosling A."/>
        </authorList>
    </citation>
    <scope>NUCLEOTIDE SEQUENCE</scope>
    <source>
        <strain evidence="15">IA702</strain>
    </source>
</reference>
<dbReference type="EMBL" id="CAJVPJ010002870">
    <property type="protein sequence ID" value="CAG8630882.1"/>
    <property type="molecule type" value="Genomic_DNA"/>
</dbReference>
<proteinExistence type="inferred from homology"/>
<evidence type="ECO:0000256" key="11">
    <source>
        <dbReference type="ARBA" id="ARBA00030403"/>
    </source>
</evidence>
<comment type="similarity">
    <text evidence="2">Belongs to the eukaryotic GSH synthase family.</text>
</comment>
<dbReference type="GO" id="GO:0043295">
    <property type="term" value="F:glutathione binding"/>
    <property type="evidence" value="ECO:0007669"/>
    <property type="project" value="TreeGrafter"/>
</dbReference>
<protein>
    <recommendedName>
        <fullName evidence="4">glutathione synthase</fullName>
        <ecNumber evidence="4">6.3.2.3</ecNumber>
    </recommendedName>
    <alternativeName>
        <fullName evidence="11">Glutathione synthase</fullName>
    </alternativeName>
</protein>
<dbReference type="Gene3D" id="3.40.50.1760">
    <property type="entry name" value="Glutathione synthase, substrate-binding domain superfamily, eukaryotic"/>
    <property type="match status" value="1"/>
</dbReference>
<feature type="binding site" evidence="12">
    <location>
        <position position="384"/>
    </location>
    <ligand>
        <name>ATP</name>
        <dbReference type="ChEBI" id="CHEBI:30616"/>
    </ligand>
</feature>
<dbReference type="GO" id="GO:0005524">
    <property type="term" value="F:ATP binding"/>
    <property type="evidence" value="ECO:0007669"/>
    <property type="project" value="UniProtKB-KW"/>
</dbReference>
<evidence type="ECO:0000259" key="14">
    <source>
        <dbReference type="Pfam" id="PF03199"/>
    </source>
</evidence>
<comment type="caution">
    <text evidence="15">The sequence shown here is derived from an EMBL/GenBank/DDBJ whole genome shotgun (WGS) entry which is preliminary data.</text>
</comment>
<dbReference type="PANTHER" id="PTHR11130:SF0">
    <property type="entry name" value="GLUTATHIONE SYNTHETASE"/>
    <property type="match status" value="1"/>
</dbReference>
<dbReference type="GO" id="GO:0004363">
    <property type="term" value="F:glutathione synthase activity"/>
    <property type="evidence" value="ECO:0007669"/>
    <property type="project" value="UniProtKB-EC"/>
</dbReference>
<dbReference type="GO" id="GO:0005829">
    <property type="term" value="C:cytosol"/>
    <property type="evidence" value="ECO:0007669"/>
    <property type="project" value="TreeGrafter"/>
</dbReference>
<evidence type="ECO:0000256" key="12">
    <source>
        <dbReference type="PIRSR" id="PIRSR001558-1"/>
    </source>
</evidence>
<dbReference type="NCBIfam" id="TIGR01986">
    <property type="entry name" value="glut_syn_euk"/>
    <property type="match status" value="1"/>
</dbReference>
<dbReference type="OrthoDB" id="2020073at2759"/>
<feature type="binding site" evidence="12">
    <location>
        <position position="126"/>
    </location>
    <ligand>
        <name>substrate</name>
    </ligand>
</feature>
<evidence type="ECO:0000256" key="6">
    <source>
        <dbReference type="ARBA" id="ARBA00022684"/>
    </source>
</evidence>
<feature type="domain" description="Glutathione synthase substrate-binding" evidence="14">
    <location>
        <begin position="211"/>
        <end position="312"/>
    </location>
</feature>
<evidence type="ECO:0000256" key="1">
    <source>
        <dbReference type="ARBA" id="ARBA00004965"/>
    </source>
</evidence>
<feature type="binding site" evidence="12">
    <location>
        <position position="432"/>
    </location>
    <ligand>
        <name>ATP</name>
        <dbReference type="ChEBI" id="CHEBI:30616"/>
    </ligand>
</feature>
<evidence type="ECO:0000256" key="2">
    <source>
        <dbReference type="ARBA" id="ARBA00010385"/>
    </source>
</evidence>
<keyword evidence="5" id="KW-0436">Ligase</keyword>
<evidence type="ECO:0000313" key="16">
    <source>
        <dbReference type="Proteomes" id="UP000789572"/>
    </source>
</evidence>
<dbReference type="InterPro" id="IPR014049">
    <property type="entry name" value="Glutathione_synthase_N_euk"/>
</dbReference>
<dbReference type="InterPro" id="IPR014709">
    <property type="entry name" value="Glutathione_synthase_C_euk"/>
</dbReference>
<dbReference type="InterPro" id="IPR004887">
    <property type="entry name" value="GSH_synth_subst-bd"/>
</dbReference>
<evidence type="ECO:0000256" key="3">
    <source>
        <dbReference type="ARBA" id="ARBA00011738"/>
    </source>
</evidence>
<feature type="binding site" evidence="12">
    <location>
        <position position="460"/>
    </location>
    <ligand>
        <name>ATP</name>
        <dbReference type="ChEBI" id="CHEBI:30616"/>
    </ligand>
</feature>
<feature type="binding site" evidence="12">
    <location>
        <position position="458"/>
    </location>
    <ligand>
        <name>ATP</name>
        <dbReference type="ChEBI" id="CHEBI:30616"/>
    </ligand>
</feature>
<keyword evidence="16" id="KW-1185">Reference proteome</keyword>
<dbReference type="InterPro" id="IPR014042">
    <property type="entry name" value="Glutathione_synthase_a-hlx"/>
</dbReference>
<evidence type="ECO:0000313" key="15">
    <source>
        <dbReference type="EMBL" id="CAG8630882.1"/>
    </source>
</evidence>
<comment type="cofactor">
    <cofactor evidence="13">
        <name>Mg(2+)</name>
        <dbReference type="ChEBI" id="CHEBI:18420"/>
    </cofactor>
    <text evidence="13">Binds 1 Mg(2+) ion per subunit.</text>
</comment>
<keyword evidence="7 13" id="KW-0479">Metal-binding</keyword>
<evidence type="ECO:0000256" key="9">
    <source>
        <dbReference type="ARBA" id="ARBA00022840"/>
    </source>
</evidence>
<evidence type="ECO:0000256" key="10">
    <source>
        <dbReference type="ARBA" id="ARBA00022842"/>
    </source>
</evidence>
<dbReference type="Pfam" id="PF03917">
    <property type="entry name" value="GSH_synth_ATP"/>
    <property type="match status" value="1"/>
</dbReference>
<feature type="non-terminal residue" evidence="15">
    <location>
        <position position="1"/>
    </location>
</feature>
<dbReference type="PIRSF" id="PIRSF001558">
    <property type="entry name" value="GSHase"/>
    <property type="match status" value="1"/>
</dbReference>
<feature type="binding site" evidence="12">
    <location>
        <begin position="373"/>
        <end position="382"/>
    </location>
    <ligand>
        <name>ATP</name>
        <dbReference type="ChEBI" id="CHEBI:30616"/>
    </ligand>
</feature>
<dbReference type="Gene3D" id="3.30.1490.50">
    <property type="match status" value="1"/>
</dbReference>
<dbReference type="Gene3D" id="1.10.1080.10">
    <property type="entry name" value="Glutathione Synthetase, Chain A, domain 3"/>
    <property type="match status" value="1"/>
</dbReference>
<evidence type="ECO:0000256" key="7">
    <source>
        <dbReference type="ARBA" id="ARBA00022723"/>
    </source>
</evidence>
<gene>
    <name evidence="15" type="ORF">POCULU_LOCUS8887</name>
</gene>
<dbReference type="SUPFAM" id="SSF56059">
    <property type="entry name" value="Glutathione synthetase ATP-binding domain-like"/>
    <property type="match status" value="1"/>
</dbReference>
<feature type="binding site" evidence="12">
    <location>
        <position position="315"/>
    </location>
    <ligand>
        <name>ATP</name>
        <dbReference type="ChEBI" id="CHEBI:30616"/>
    </ligand>
</feature>
<evidence type="ECO:0000256" key="13">
    <source>
        <dbReference type="PIRSR" id="PIRSR001558-2"/>
    </source>
</evidence>
<keyword evidence="10 13" id="KW-0460">Magnesium</keyword>
<dbReference type="AlphaFoldDB" id="A0A9N9D8J8"/>
<dbReference type="FunFam" id="3.40.50.1760:FF:000001">
    <property type="entry name" value="Glutathione synthetase"/>
    <property type="match status" value="1"/>
</dbReference>
<feature type="binding site" evidence="12">
    <location>
        <position position="227"/>
    </location>
    <ligand>
        <name>substrate</name>
    </ligand>
</feature>
<feature type="binding site" evidence="12">
    <location>
        <position position="466"/>
    </location>
    <ligand>
        <name>ATP</name>
        <dbReference type="ChEBI" id="CHEBI:30616"/>
    </ligand>
</feature>
<feature type="binding site" evidence="12">
    <location>
        <begin position="406"/>
        <end position="409"/>
    </location>
    <ligand>
        <name>ATP</name>
        <dbReference type="ChEBI" id="CHEBI:30616"/>
    </ligand>
</feature>
<keyword evidence="8 12" id="KW-0547">Nucleotide-binding</keyword>
<keyword evidence="6" id="KW-0317">Glutathione biosynthesis</keyword>
<dbReference type="Proteomes" id="UP000789572">
    <property type="component" value="Unassembled WGS sequence"/>
</dbReference>
<dbReference type="Pfam" id="PF03199">
    <property type="entry name" value="GSH_synthase"/>
    <property type="match status" value="1"/>
</dbReference>
<sequence length="468" mass="52371">MSLLEDYPPSLLPENYQTLKERAIDWALANGLIIRPTAEVALPQNVSAIHAPVALFPSLIPREAFEQAVNLQPIFNKLYHNMSLDDAFINSIIREVSKVDDFIKRLYDIYLKTKDNVQPIVFCIHRSDYLLHMDEGDVKPKILQVEFNTIAASFSSLSAQTGKLHKYLMEFTGYFDADARLNAESLPENASWTSLPKGIAKAHELYGSSKAVVMMVVQPGERNAFDQRWIEYNLLQNHKVHLIRKTLAEVSEQASVDPTTGSLTIAGNEISVVYYRAGYSPDDYPTEQQWQARLLIEKSKAIKCPTVAYQLVGTKKAQQEIAKPGMIQRYISDPIQVKKLYASFAELYPLDATPEGEAATKLALEKPERFVMKPQREGGGNNIYTKDIPSTLARLSVSERSSYILMELIKPPPMKNTILREGELISGYMASELGIYGIFIATQDGKVLVNEPAGHLLRTKSADTNEGG</sequence>
<dbReference type="PANTHER" id="PTHR11130">
    <property type="entry name" value="GLUTATHIONE SYNTHETASE"/>
    <property type="match status" value="1"/>
</dbReference>